<dbReference type="EMBL" id="CADEBC010000790">
    <property type="protein sequence ID" value="CAB3260775.1"/>
    <property type="molecule type" value="Genomic_DNA"/>
</dbReference>
<organism evidence="1 2">
    <name type="scientific">Arctia plantaginis</name>
    <name type="common">Wood tiger moth</name>
    <name type="synonym">Phalaena plantaginis</name>
    <dbReference type="NCBI Taxonomy" id="874455"/>
    <lineage>
        <taxon>Eukaryota</taxon>
        <taxon>Metazoa</taxon>
        <taxon>Ecdysozoa</taxon>
        <taxon>Arthropoda</taxon>
        <taxon>Hexapoda</taxon>
        <taxon>Insecta</taxon>
        <taxon>Pterygota</taxon>
        <taxon>Neoptera</taxon>
        <taxon>Endopterygota</taxon>
        <taxon>Lepidoptera</taxon>
        <taxon>Glossata</taxon>
        <taxon>Ditrysia</taxon>
        <taxon>Noctuoidea</taxon>
        <taxon>Erebidae</taxon>
        <taxon>Arctiinae</taxon>
        <taxon>Arctia</taxon>
    </lineage>
</organism>
<reference evidence="1 2" key="1">
    <citation type="submission" date="2020-04" db="EMBL/GenBank/DDBJ databases">
        <authorList>
            <person name="Wallbank WR R."/>
            <person name="Pardo Diaz C."/>
            <person name="Kozak K."/>
            <person name="Martin S."/>
            <person name="Jiggins C."/>
            <person name="Moest M."/>
            <person name="Warren A I."/>
            <person name="Byers J.R.P. K."/>
            <person name="Montejo-Kovacevich G."/>
            <person name="Yen C E."/>
        </authorList>
    </citation>
    <scope>NUCLEOTIDE SEQUENCE [LARGE SCALE GENOMIC DNA]</scope>
</reference>
<dbReference type="Proteomes" id="UP000494106">
    <property type="component" value="Unassembled WGS sequence"/>
</dbReference>
<evidence type="ECO:0000313" key="1">
    <source>
        <dbReference type="EMBL" id="CAB3260775.1"/>
    </source>
</evidence>
<name>A0A8S1BLU3_ARCPL</name>
<sequence>MFIFIYYKTKKRSKKPVATKCSKITIWVCERAAAFPRARRPALNDLANRLPPLATTTKHTINTDRLTVNE</sequence>
<comment type="caution">
    <text evidence="1">The sequence shown here is derived from an EMBL/GenBank/DDBJ whole genome shotgun (WGS) entry which is preliminary data.</text>
</comment>
<protein>
    <submittedName>
        <fullName evidence="1">Uncharacterized protein</fullName>
    </submittedName>
</protein>
<proteinExistence type="predicted"/>
<evidence type="ECO:0000313" key="2">
    <source>
        <dbReference type="Proteomes" id="UP000494106"/>
    </source>
</evidence>
<keyword evidence="2" id="KW-1185">Reference proteome</keyword>
<gene>
    <name evidence="1" type="ORF">APLA_LOCUS17528</name>
</gene>
<accession>A0A8S1BLU3</accession>
<dbReference type="AlphaFoldDB" id="A0A8S1BLU3"/>